<dbReference type="Proteomes" id="UP000070457">
    <property type="component" value="Unassembled WGS sequence"/>
</dbReference>
<evidence type="ECO:0000259" key="2">
    <source>
        <dbReference type="Pfam" id="PF11611"/>
    </source>
</evidence>
<dbReference type="Gene3D" id="2.60.40.1240">
    <property type="match status" value="1"/>
</dbReference>
<evidence type="ECO:0000256" key="1">
    <source>
        <dbReference type="ARBA" id="ARBA00022729"/>
    </source>
</evidence>
<dbReference type="InterPro" id="IPR029051">
    <property type="entry name" value="DUF4352"/>
</dbReference>
<dbReference type="EMBL" id="JYNZ01000003">
    <property type="protein sequence ID" value="KXK26467.1"/>
    <property type="molecule type" value="Genomic_DNA"/>
</dbReference>
<dbReference type="InterPro" id="IPR029050">
    <property type="entry name" value="Immunoprotect_excell_Ig-like"/>
</dbReference>
<dbReference type="Pfam" id="PF11611">
    <property type="entry name" value="DUF4352"/>
    <property type="match status" value="1"/>
</dbReference>
<name>A0A136LXZ2_9BACT</name>
<keyword evidence="1" id="KW-0732">Signal</keyword>
<accession>A0A136LXZ2</accession>
<reference evidence="3 4" key="1">
    <citation type="submission" date="2015-02" db="EMBL/GenBank/DDBJ databases">
        <title>Improved understanding of the partial-nitritation anammox process through 23 genomes representing the majority of the microbial community.</title>
        <authorList>
            <person name="Speth D.R."/>
            <person name="In T Zandt M."/>
            <person name="Guerrero Cruz S."/>
            <person name="Jetten M.S."/>
            <person name="Dutilh B.E."/>
        </authorList>
    </citation>
    <scope>NUCLEOTIDE SEQUENCE [LARGE SCALE GENOMIC DNA]</scope>
    <source>
        <strain evidence="3">OLB20</strain>
    </source>
</reference>
<dbReference type="STRING" id="1617426.TR69_WS6001000471"/>
<comment type="caution">
    <text evidence="3">The sequence shown here is derived from an EMBL/GenBank/DDBJ whole genome shotgun (WGS) entry which is preliminary data.</text>
</comment>
<dbReference type="PROSITE" id="PS51257">
    <property type="entry name" value="PROKAR_LIPOPROTEIN"/>
    <property type="match status" value="1"/>
</dbReference>
<evidence type="ECO:0000313" key="4">
    <source>
        <dbReference type="Proteomes" id="UP000070457"/>
    </source>
</evidence>
<dbReference type="AlphaFoldDB" id="A0A136LXZ2"/>
<evidence type="ECO:0000313" key="3">
    <source>
        <dbReference type="EMBL" id="KXK26467.1"/>
    </source>
</evidence>
<sequence length="167" mass="18401">MKFLVISIIPLLLAACTTPDGLVTMTERSATVEPEEHSVDVHQLDLTAQVRVSTFIPDYFPAAGVLRDEYDETRQFVLLDLSISNTGAESFPLNPASFSLRSNEAVFEQTPVINSGHRDDLLAEVSIPPGDSVSGTVVFEIPDDANELILQYEGFTTEPVTYDIRLR</sequence>
<gene>
    <name evidence="3" type="ORF">TR69_WS6001000471</name>
</gene>
<organism evidence="3 4">
    <name type="scientific">candidate division WS6 bacterium OLB20</name>
    <dbReference type="NCBI Taxonomy" id="1617426"/>
    <lineage>
        <taxon>Bacteria</taxon>
        <taxon>Candidatus Dojkabacteria</taxon>
    </lineage>
</organism>
<protein>
    <submittedName>
        <fullName evidence="3">Telomeric repeat-binding factor 2</fullName>
    </submittedName>
</protein>
<feature type="domain" description="DUF4352" evidence="2">
    <location>
        <begin position="71"/>
        <end position="155"/>
    </location>
</feature>
<proteinExistence type="predicted"/>